<evidence type="ECO:0000313" key="2">
    <source>
        <dbReference type="EMBL" id="MBB4801883.1"/>
    </source>
</evidence>
<protein>
    <submittedName>
        <fullName evidence="2">Uncharacterized protein</fullName>
    </submittedName>
</protein>
<sequence length="54" mass="6497">MTPKKVKNAIVFKFLHDKIRSPKRYYLTVFLIFTLKNSTLKVNLLFYKTLSFQL</sequence>
<accession>A0A7W7IX09</accession>
<proteinExistence type="predicted"/>
<evidence type="ECO:0000256" key="1">
    <source>
        <dbReference type="SAM" id="Phobius"/>
    </source>
</evidence>
<keyword evidence="1" id="KW-0472">Membrane</keyword>
<keyword evidence="1" id="KW-0812">Transmembrane</keyword>
<dbReference type="EMBL" id="JACHLD010000002">
    <property type="protein sequence ID" value="MBB4801883.1"/>
    <property type="molecule type" value="Genomic_DNA"/>
</dbReference>
<dbReference type="AlphaFoldDB" id="A0A7W7IX09"/>
<keyword evidence="1" id="KW-1133">Transmembrane helix</keyword>
<comment type="caution">
    <text evidence="2">The sequence shown here is derived from an EMBL/GenBank/DDBJ whole genome shotgun (WGS) entry which is preliminary data.</text>
</comment>
<gene>
    <name evidence="2" type="ORF">HNP37_001944</name>
</gene>
<evidence type="ECO:0000313" key="3">
    <source>
        <dbReference type="Proteomes" id="UP000561681"/>
    </source>
</evidence>
<dbReference type="Proteomes" id="UP000561681">
    <property type="component" value="Unassembled WGS sequence"/>
</dbReference>
<name>A0A7W7IX09_9FLAO</name>
<organism evidence="2 3">
    <name type="scientific">Flavobacterium nitrogenifigens</name>
    <dbReference type="NCBI Taxonomy" id="1617283"/>
    <lineage>
        <taxon>Bacteria</taxon>
        <taxon>Pseudomonadati</taxon>
        <taxon>Bacteroidota</taxon>
        <taxon>Flavobacteriia</taxon>
        <taxon>Flavobacteriales</taxon>
        <taxon>Flavobacteriaceae</taxon>
        <taxon>Flavobacterium</taxon>
    </lineage>
</organism>
<keyword evidence="3" id="KW-1185">Reference proteome</keyword>
<feature type="transmembrane region" description="Helical" evidence="1">
    <location>
        <begin position="25"/>
        <end position="47"/>
    </location>
</feature>
<reference evidence="2 3" key="1">
    <citation type="submission" date="2020-08" db="EMBL/GenBank/DDBJ databases">
        <title>Functional genomics of gut bacteria from endangered species of beetles.</title>
        <authorList>
            <person name="Carlos-Shanley C."/>
        </authorList>
    </citation>
    <scope>NUCLEOTIDE SEQUENCE [LARGE SCALE GENOMIC DNA]</scope>
    <source>
        <strain evidence="2 3">S00142</strain>
    </source>
</reference>